<dbReference type="Pfam" id="PF00112">
    <property type="entry name" value="Peptidase_C1"/>
    <property type="match status" value="1"/>
</dbReference>
<comment type="similarity">
    <text evidence="1">Belongs to the peptidase C1 family.</text>
</comment>
<feature type="domain" description="Peptidase C1A papain C-terminal" evidence="4">
    <location>
        <begin position="89"/>
        <end position="318"/>
    </location>
</feature>
<feature type="region of interest" description="Disordered" evidence="2">
    <location>
        <begin position="52"/>
        <end position="79"/>
    </location>
</feature>
<dbReference type="SUPFAM" id="SSF89372">
    <property type="entry name" value="Fucose-specific lectin"/>
    <property type="match status" value="1"/>
</dbReference>
<organism evidence="5 6">
    <name type="scientific">Humicola insolens</name>
    <name type="common">Soft-rot fungus</name>
    <dbReference type="NCBI Taxonomy" id="85995"/>
    <lineage>
        <taxon>Eukaryota</taxon>
        <taxon>Fungi</taxon>
        <taxon>Dikarya</taxon>
        <taxon>Ascomycota</taxon>
        <taxon>Pezizomycotina</taxon>
        <taxon>Sordariomycetes</taxon>
        <taxon>Sordariomycetidae</taxon>
        <taxon>Sordariales</taxon>
        <taxon>Chaetomiaceae</taxon>
        <taxon>Mycothermus</taxon>
    </lineage>
</organism>
<dbReference type="SMART" id="SM00645">
    <property type="entry name" value="Pept_C1"/>
    <property type="match status" value="1"/>
</dbReference>
<dbReference type="Gene3D" id="3.90.70.10">
    <property type="entry name" value="Cysteine proteinases"/>
    <property type="match status" value="1"/>
</dbReference>
<evidence type="ECO:0000313" key="6">
    <source>
        <dbReference type="Proteomes" id="UP001583172"/>
    </source>
</evidence>
<dbReference type="InterPro" id="IPR013128">
    <property type="entry name" value="Peptidase_C1A"/>
</dbReference>
<dbReference type="SUPFAM" id="SSF54001">
    <property type="entry name" value="Cysteine proteinases"/>
    <property type="match status" value="1"/>
</dbReference>
<dbReference type="InterPro" id="IPR000668">
    <property type="entry name" value="Peptidase_C1A_C"/>
</dbReference>
<evidence type="ECO:0000256" key="1">
    <source>
        <dbReference type="ARBA" id="ARBA00008455"/>
    </source>
</evidence>
<evidence type="ECO:0000256" key="3">
    <source>
        <dbReference type="SAM" id="SignalP"/>
    </source>
</evidence>
<name>A0ABR3V3I9_HUMIN</name>
<dbReference type="Proteomes" id="UP001583172">
    <property type="component" value="Unassembled WGS sequence"/>
</dbReference>
<dbReference type="InterPro" id="IPR038765">
    <property type="entry name" value="Papain-like_cys_pep_sf"/>
</dbReference>
<feature type="chain" id="PRO_5046381968" description="Peptidase C1A papain C-terminal domain-containing protein" evidence="3">
    <location>
        <begin position="20"/>
        <end position="640"/>
    </location>
</feature>
<comment type="caution">
    <text evidence="5">The sequence shown here is derived from an EMBL/GenBank/DDBJ whole genome shotgun (WGS) entry which is preliminary data.</text>
</comment>
<dbReference type="EMBL" id="JAZGSY010000497">
    <property type="protein sequence ID" value="KAL1835951.1"/>
    <property type="molecule type" value="Genomic_DNA"/>
</dbReference>
<evidence type="ECO:0000256" key="2">
    <source>
        <dbReference type="SAM" id="MobiDB-lite"/>
    </source>
</evidence>
<keyword evidence="3" id="KW-0732">Signal</keyword>
<proteinExistence type="inferred from homology"/>
<evidence type="ECO:0000313" key="5">
    <source>
        <dbReference type="EMBL" id="KAL1835951.1"/>
    </source>
</evidence>
<reference evidence="5 6" key="1">
    <citation type="journal article" date="2024" name="Commun. Biol.">
        <title>Comparative genomic analysis of thermophilic fungi reveals convergent evolutionary adaptations and gene losses.</title>
        <authorList>
            <person name="Steindorff A.S."/>
            <person name="Aguilar-Pontes M.V."/>
            <person name="Robinson A.J."/>
            <person name="Andreopoulos B."/>
            <person name="LaButti K."/>
            <person name="Kuo A."/>
            <person name="Mondo S."/>
            <person name="Riley R."/>
            <person name="Otillar R."/>
            <person name="Haridas S."/>
            <person name="Lipzen A."/>
            <person name="Grimwood J."/>
            <person name="Schmutz J."/>
            <person name="Clum A."/>
            <person name="Reid I.D."/>
            <person name="Moisan M.C."/>
            <person name="Butler G."/>
            <person name="Nguyen T.T.M."/>
            <person name="Dewar K."/>
            <person name="Conant G."/>
            <person name="Drula E."/>
            <person name="Henrissat B."/>
            <person name="Hansel C."/>
            <person name="Singer S."/>
            <person name="Hutchinson M.I."/>
            <person name="de Vries R.P."/>
            <person name="Natvig D.O."/>
            <person name="Powell A.J."/>
            <person name="Tsang A."/>
            <person name="Grigoriev I.V."/>
        </authorList>
    </citation>
    <scope>NUCLEOTIDE SEQUENCE [LARGE SCALE GENOMIC DNA]</scope>
    <source>
        <strain evidence="5 6">CBS 620.91</strain>
    </source>
</reference>
<protein>
    <recommendedName>
        <fullName evidence="4">Peptidase C1A papain C-terminal domain-containing protein</fullName>
    </recommendedName>
</protein>
<feature type="compositionally biased region" description="Polar residues" evidence="2">
    <location>
        <begin position="52"/>
        <end position="67"/>
    </location>
</feature>
<dbReference type="PRINTS" id="PR00705">
    <property type="entry name" value="PAPAIN"/>
</dbReference>
<dbReference type="PANTHER" id="PTHR12411">
    <property type="entry name" value="CYSTEINE PROTEASE FAMILY C1-RELATED"/>
    <property type="match status" value="1"/>
</dbReference>
<accession>A0ABR3V3I9</accession>
<keyword evidence="6" id="KW-1185">Reference proteome</keyword>
<gene>
    <name evidence="5" type="ORF">VTJ49DRAFT_5843</name>
</gene>
<evidence type="ECO:0000259" key="4">
    <source>
        <dbReference type="SMART" id="SM00645"/>
    </source>
</evidence>
<feature type="signal peptide" evidence="3">
    <location>
        <begin position="1"/>
        <end position="19"/>
    </location>
</feature>
<sequence length="640" mass="71507">MERLAAGLTLLLLATFTSTSPLQPQQIPWPDPVPASSIGSLNWSTLPPPIYTPQQSSSTLKTPSNTPNPRPLQAASGGSNALATYYPPPPLSVDWRNRSGINYITTPQDQGVCNSCWAFATTALIEAMVRIEHGVWSKRSEADVHAGVGAVCADVGNAEEALGWVAGTAWDVEKGEEKREEHPPGIADWACEPYQAWDVPDRFQCADRDGRATHIPGFWALGSIEDQKKWLDRYGPIVATFVLYDDFGPWRPKERGTVYRWDGVSGTRGNHLAMVVGYDDEKQAWIIKNSWGRNWGEDGYIYFGYNEAFIDNWAKYGVVNVNPDPWTRKRHQSGCMLQSGNGDTHRNFELLLPGLNNTGLYHISRDGDSGRWTKEWHIDDRTSLVGPPAIIGTSFSRDFYAVGLETNGTLRQWVYSQVEEKWFPRDGSHLVMVVRHADGTLNEWQQSPNTTSWKPISPPIAHNISQSGPSLVQSNVNLDIYNLYGRSRGNLYTVAVRADGKMQLFWRPGHDNLSWWSAGEVFGEGIPANSPPVMIQDFFDTADETSVGGFQLVVAASGQVQHWVRDNGDLSEKPPVEGVQGRWRFVETVGSSVVRVWALVQGSFGQRMHMITERVDGRFEYWEWDGGWRVLETLPALGDE</sequence>